<keyword evidence="1" id="KW-0732">Signal</keyword>
<organism evidence="2 3">
    <name type="scientific">Actinomadura algeriensis</name>
    <dbReference type="NCBI Taxonomy" id="1679523"/>
    <lineage>
        <taxon>Bacteria</taxon>
        <taxon>Bacillati</taxon>
        <taxon>Actinomycetota</taxon>
        <taxon>Actinomycetes</taxon>
        <taxon>Streptosporangiales</taxon>
        <taxon>Thermomonosporaceae</taxon>
        <taxon>Actinomadura</taxon>
    </lineage>
</organism>
<comment type="caution">
    <text evidence="2">The sequence shown here is derived from an EMBL/GenBank/DDBJ whole genome shotgun (WGS) entry which is preliminary data.</text>
</comment>
<evidence type="ECO:0000256" key="1">
    <source>
        <dbReference type="SAM" id="SignalP"/>
    </source>
</evidence>
<evidence type="ECO:0000313" key="2">
    <source>
        <dbReference type="EMBL" id="MBE1531096.1"/>
    </source>
</evidence>
<feature type="chain" id="PRO_5045165280" evidence="1">
    <location>
        <begin position="27"/>
        <end position="46"/>
    </location>
</feature>
<name>A0ABR9JKM4_9ACTN</name>
<proteinExistence type="predicted"/>
<sequence>MRPLPARRVVTAVAFVALAPVSAVHAAPPPAALRDVPLPFLWPRRG</sequence>
<dbReference type="Proteomes" id="UP000627838">
    <property type="component" value="Unassembled WGS sequence"/>
</dbReference>
<gene>
    <name evidence="2" type="ORF">H4W34_000929</name>
</gene>
<accession>A0ABR9JKM4</accession>
<reference evidence="2 3" key="1">
    <citation type="submission" date="2020-10" db="EMBL/GenBank/DDBJ databases">
        <title>Sequencing the genomes of 1000 actinobacteria strains.</title>
        <authorList>
            <person name="Klenk H.-P."/>
        </authorList>
    </citation>
    <scope>NUCLEOTIDE SEQUENCE [LARGE SCALE GENOMIC DNA]</scope>
    <source>
        <strain evidence="2 3">DSM 46744</strain>
    </source>
</reference>
<feature type="signal peptide" evidence="1">
    <location>
        <begin position="1"/>
        <end position="26"/>
    </location>
</feature>
<keyword evidence="3" id="KW-1185">Reference proteome</keyword>
<evidence type="ECO:0000313" key="3">
    <source>
        <dbReference type="Proteomes" id="UP000627838"/>
    </source>
</evidence>
<protein>
    <submittedName>
        <fullName evidence="2">Uncharacterized protein</fullName>
    </submittedName>
</protein>
<dbReference type="EMBL" id="JADBDZ010000001">
    <property type="protein sequence ID" value="MBE1531096.1"/>
    <property type="molecule type" value="Genomic_DNA"/>
</dbReference>